<evidence type="ECO:0000313" key="2">
    <source>
        <dbReference type="EMBL" id="PKY60592.1"/>
    </source>
</evidence>
<comment type="caution">
    <text evidence="2">The sequence shown here is derived from an EMBL/GenBank/DDBJ whole genome shotgun (WGS) entry which is preliminary data.</text>
</comment>
<sequence>MSKNANRGRGGRQTRSSSRNSQAGGSRPTSPENQFTFSAPKDTKDTATTHESIWNTYRKKPQQTSDKKLTESMQAELAMDMEKSIVQDTYAPNSKSTSVNSKGKATEKSKTVTKELSRDPPLPPQNIVNNVNGTNKVPLLNKEIISTPHKDQQQSVDLPNQDKINLQADQGSQPMDVDPINSNKDSSIITIEKVKEHIAIVPYGELLGGKTAKLTKIKNALKTYNIQYNTQLPVVQIGKQGAKVSFLDKEKFDQFLKTEIIIQEQKEGDSGEVVNVKLQPIPLKPEKVATANVKDGDTSQNSSDRTIQVIDIPAFRGTGLYQVAFITYKDANSISCFNEQWSYHINKDIVRVLPLLLSKEEREKRKQFSLRLSGLHYQTSGYDLKEVMIQCKGKTCFIPAVMIRGKYQRCRYAYIHFSSRDDLVAARQMNIEFKKGNAGVRKLYWSKEDDRICNICGNPMHMAKDCNNKDINKSTSKKFVSGADNWKNLKKSYAEAAKSRQKPKNNSKSNMHKSFESRDQGRNAKNNNSIEEDDDDFNQHPSFLKFKEQIVNTMRKVEERLLKMESLIGDTDKQINEIVTTQQAIKCDKAHPVSIQKKKKQQSEPNVEGNAKRRCKSDSESSEDEDELKNKSVLQSQQIQKSDQNIQSIVNKQKEIQDNHKETKSLLSTIVNMLSGGPSASSLLGDDDEVFDASMV</sequence>
<dbReference type="GO" id="GO:0003676">
    <property type="term" value="F:nucleic acid binding"/>
    <property type="evidence" value="ECO:0007669"/>
    <property type="project" value="InterPro"/>
</dbReference>
<feature type="compositionally biased region" description="Basic and acidic residues" evidence="1">
    <location>
        <begin position="104"/>
        <end position="118"/>
    </location>
</feature>
<dbReference type="AlphaFoldDB" id="A0A2I1HNZ8"/>
<feature type="region of interest" description="Disordered" evidence="1">
    <location>
        <begin position="590"/>
        <end position="640"/>
    </location>
</feature>
<dbReference type="SUPFAM" id="SSF54928">
    <property type="entry name" value="RNA-binding domain, RBD"/>
    <property type="match status" value="1"/>
</dbReference>
<gene>
    <name evidence="2" type="ORF">RhiirA4_484467</name>
</gene>
<feature type="region of interest" description="Disordered" evidence="1">
    <location>
        <begin position="88"/>
        <end position="133"/>
    </location>
</feature>
<evidence type="ECO:0000256" key="1">
    <source>
        <dbReference type="SAM" id="MobiDB-lite"/>
    </source>
</evidence>
<dbReference type="Proteomes" id="UP000234323">
    <property type="component" value="Unassembled WGS sequence"/>
</dbReference>
<feature type="compositionally biased region" description="Low complexity" evidence="1">
    <location>
        <begin position="13"/>
        <end position="22"/>
    </location>
</feature>
<evidence type="ECO:0000313" key="3">
    <source>
        <dbReference type="Proteomes" id="UP000234323"/>
    </source>
</evidence>
<feature type="compositionally biased region" description="Polar residues" evidence="1">
    <location>
        <begin position="23"/>
        <end position="37"/>
    </location>
</feature>
<reference evidence="2 3" key="1">
    <citation type="submission" date="2015-10" db="EMBL/GenBank/DDBJ databases">
        <title>Genome analyses suggest a sexual origin of heterokaryosis in a supposedly ancient asexual fungus.</title>
        <authorList>
            <person name="Ropars J."/>
            <person name="Sedzielewska K."/>
            <person name="Noel J."/>
            <person name="Charron P."/>
            <person name="Farinelli L."/>
            <person name="Marton T."/>
            <person name="Kruger M."/>
            <person name="Pelin A."/>
            <person name="Brachmann A."/>
            <person name="Corradi N."/>
        </authorList>
    </citation>
    <scope>NUCLEOTIDE SEQUENCE [LARGE SCALE GENOMIC DNA]</scope>
    <source>
        <strain evidence="2 3">A4</strain>
    </source>
</reference>
<dbReference type="VEuPathDB" id="FungiDB:FUN_005014"/>
<evidence type="ECO:0008006" key="4">
    <source>
        <dbReference type="Google" id="ProtNLM"/>
    </source>
</evidence>
<feature type="compositionally biased region" description="Polar residues" evidence="1">
    <location>
        <begin position="88"/>
        <end position="103"/>
    </location>
</feature>
<accession>A0A2I1HNZ8</accession>
<dbReference type="InterPro" id="IPR035979">
    <property type="entry name" value="RBD_domain_sf"/>
</dbReference>
<feature type="region of interest" description="Disordered" evidence="1">
    <location>
        <begin position="494"/>
        <end position="539"/>
    </location>
</feature>
<keyword evidence="3" id="KW-1185">Reference proteome</keyword>
<dbReference type="VEuPathDB" id="FungiDB:RhiirA1_481654"/>
<name>A0A2I1HNZ8_9GLOM</name>
<organism evidence="2 3">
    <name type="scientific">Rhizophagus irregularis</name>
    <dbReference type="NCBI Taxonomy" id="588596"/>
    <lineage>
        <taxon>Eukaryota</taxon>
        <taxon>Fungi</taxon>
        <taxon>Fungi incertae sedis</taxon>
        <taxon>Mucoromycota</taxon>
        <taxon>Glomeromycotina</taxon>
        <taxon>Glomeromycetes</taxon>
        <taxon>Glomerales</taxon>
        <taxon>Glomeraceae</taxon>
        <taxon>Rhizophagus</taxon>
    </lineage>
</organism>
<proteinExistence type="predicted"/>
<feature type="compositionally biased region" description="Basic and acidic residues" evidence="1">
    <location>
        <begin position="513"/>
        <end position="522"/>
    </location>
</feature>
<protein>
    <recommendedName>
        <fullName evidence="4">CCHC-type domain-containing protein</fullName>
    </recommendedName>
</protein>
<feature type="region of interest" description="Disordered" evidence="1">
    <location>
        <begin position="1"/>
        <end position="76"/>
    </location>
</feature>
<dbReference type="EMBL" id="LLXI01004408">
    <property type="protein sequence ID" value="PKY60592.1"/>
    <property type="molecule type" value="Genomic_DNA"/>
</dbReference>
<dbReference type="VEuPathDB" id="FungiDB:RhiirA1_441018"/>